<dbReference type="PRINTS" id="PR00047">
    <property type="entry name" value="STROIDFINGER"/>
</dbReference>
<proteinExistence type="predicted"/>
<keyword evidence="1" id="KW-0479">Metal-binding</keyword>
<dbReference type="GO" id="GO:0008270">
    <property type="term" value="F:zinc ion binding"/>
    <property type="evidence" value="ECO:0007669"/>
    <property type="project" value="UniProtKB-KW"/>
</dbReference>
<dbReference type="GO" id="GO:0043565">
    <property type="term" value="F:sequence-specific DNA binding"/>
    <property type="evidence" value="ECO:0007669"/>
    <property type="project" value="InterPro"/>
</dbReference>
<dbReference type="Gene3D" id="3.30.50.10">
    <property type="entry name" value="Erythroid Transcription Factor GATA-1, subunit A"/>
    <property type="match status" value="1"/>
</dbReference>
<protein>
    <recommendedName>
        <fullName evidence="9">Nuclear receptor domain-containing protein</fullName>
    </recommendedName>
</protein>
<evidence type="ECO:0000256" key="1">
    <source>
        <dbReference type="ARBA" id="ARBA00022723"/>
    </source>
</evidence>
<evidence type="ECO:0000256" key="4">
    <source>
        <dbReference type="ARBA" id="ARBA00023015"/>
    </source>
</evidence>
<keyword evidence="6" id="KW-0804">Transcription</keyword>
<dbReference type="Proteomes" id="UP001432322">
    <property type="component" value="Unassembled WGS sequence"/>
</dbReference>
<evidence type="ECO:0000256" key="6">
    <source>
        <dbReference type="ARBA" id="ARBA00023163"/>
    </source>
</evidence>
<keyword evidence="2" id="KW-0863">Zinc-finger</keyword>
<evidence type="ECO:0000313" key="11">
    <source>
        <dbReference type="Proteomes" id="UP001432322"/>
    </source>
</evidence>
<evidence type="ECO:0000256" key="3">
    <source>
        <dbReference type="ARBA" id="ARBA00022833"/>
    </source>
</evidence>
<keyword evidence="11" id="KW-1185">Reference proteome</keyword>
<evidence type="ECO:0000256" key="2">
    <source>
        <dbReference type="ARBA" id="ARBA00022771"/>
    </source>
</evidence>
<feature type="domain" description="Nuclear receptor" evidence="9">
    <location>
        <begin position="6"/>
        <end position="82"/>
    </location>
</feature>
<dbReference type="SMART" id="SM00399">
    <property type="entry name" value="ZnF_C4"/>
    <property type="match status" value="1"/>
</dbReference>
<gene>
    <name evidence="10" type="ORF">PFISCL1PPCAC_13192</name>
</gene>
<accession>A0AAV5VTK3</accession>
<keyword evidence="8" id="KW-0539">Nucleus</keyword>
<keyword evidence="3" id="KW-0862">Zinc</keyword>
<name>A0AAV5VTK3_9BILA</name>
<evidence type="ECO:0000256" key="8">
    <source>
        <dbReference type="ARBA" id="ARBA00023242"/>
    </source>
</evidence>
<evidence type="ECO:0000256" key="5">
    <source>
        <dbReference type="ARBA" id="ARBA00023125"/>
    </source>
</evidence>
<dbReference type="InterPro" id="IPR013088">
    <property type="entry name" value="Znf_NHR/GATA"/>
</dbReference>
<dbReference type="SUPFAM" id="SSF48508">
    <property type="entry name" value="Nuclear receptor ligand-binding domain"/>
    <property type="match status" value="1"/>
</dbReference>
<dbReference type="PANTHER" id="PTHR46011">
    <property type="entry name" value="NUCLEAR HORMONE RECEPTOR FAMILY MEMBER NHR-86-RELATED"/>
    <property type="match status" value="1"/>
</dbReference>
<comment type="caution">
    <text evidence="10">The sequence shown here is derived from an EMBL/GenBank/DDBJ whole genome shotgun (WGS) entry which is preliminary data.</text>
</comment>
<organism evidence="10 11">
    <name type="scientific">Pristionchus fissidentatus</name>
    <dbReference type="NCBI Taxonomy" id="1538716"/>
    <lineage>
        <taxon>Eukaryota</taxon>
        <taxon>Metazoa</taxon>
        <taxon>Ecdysozoa</taxon>
        <taxon>Nematoda</taxon>
        <taxon>Chromadorea</taxon>
        <taxon>Rhabditida</taxon>
        <taxon>Rhabditina</taxon>
        <taxon>Diplogasteromorpha</taxon>
        <taxon>Diplogasteroidea</taxon>
        <taxon>Neodiplogasteridae</taxon>
        <taxon>Pristionchus</taxon>
    </lineage>
</organism>
<reference evidence="10" key="1">
    <citation type="submission" date="2023-10" db="EMBL/GenBank/DDBJ databases">
        <title>Genome assembly of Pristionchus species.</title>
        <authorList>
            <person name="Yoshida K."/>
            <person name="Sommer R.J."/>
        </authorList>
    </citation>
    <scope>NUCLEOTIDE SEQUENCE</scope>
    <source>
        <strain evidence="10">RS5133</strain>
    </source>
</reference>
<sequence>DPAMDRTKCLVCTVPISLTQLGIDVCRACSSFFKRTKMIGRQYPCRQGDRLCETRKDAKFVCRCCRFNKCVAVGLEYEGPMRERRKPTVPILQRIRTEHKISIERRREQELQIVTKGAGHSRFPHPTEEIYEFHQDTASGVVSLLVQETFEFFKNVFPGFQEISRQEQELIFKDYFGKLSLVDSYYRTRRLWGEVNQ</sequence>
<dbReference type="SUPFAM" id="SSF57716">
    <property type="entry name" value="Glucocorticoid receptor-like (DNA-binding domain)"/>
    <property type="match status" value="1"/>
</dbReference>
<keyword evidence="4" id="KW-0805">Transcription regulation</keyword>
<dbReference type="AlphaFoldDB" id="A0AAV5VTK3"/>
<evidence type="ECO:0000313" key="10">
    <source>
        <dbReference type="EMBL" id="GMT21895.1"/>
    </source>
</evidence>
<dbReference type="PANTHER" id="PTHR46011:SF6">
    <property type="entry name" value="HIGH ZINC ACTIVATED NUCLEAR RECEPTOR PROTEIN"/>
    <property type="match status" value="1"/>
</dbReference>
<dbReference type="EMBL" id="BTSY01000004">
    <property type="protein sequence ID" value="GMT21895.1"/>
    <property type="molecule type" value="Genomic_DNA"/>
</dbReference>
<dbReference type="InterPro" id="IPR035500">
    <property type="entry name" value="NHR-like_dom_sf"/>
</dbReference>
<keyword evidence="7" id="KW-0675">Receptor</keyword>
<dbReference type="Pfam" id="PF00105">
    <property type="entry name" value="zf-C4"/>
    <property type="match status" value="1"/>
</dbReference>
<dbReference type="InterPro" id="IPR001628">
    <property type="entry name" value="Znf_hrmn_rcpt"/>
</dbReference>
<evidence type="ECO:0000256" key="7">
    <source>
        <dbReference type="ARBA" id="ARBA00023170"/>
    </source>
</evidence>
<feature type="non-terminal residue" evidence="10">
    <location>
        <position position="197"/>
    </location>
</feature>
<dbReference type="GO" id="GO:0005634">
    <property type="term" value="C:nucleus"/>
    <property type="evidence" value="ECO:0007669"/>
    <property type="project" value="TreeGrafter"/>
</dbReference>
<dbReference type="GO" id="GO:0003700">
    <property type="term" value="F:DNA-binding transcription factor activity"/>
    <property type="evidence" value="ECO:0007669"/>
    <property type="project" value="InterPro"/>
</dbReference>
<evidence type="ECO:0000259" key="9">
    <source>
        <dbReference type="PROSITE" id="PS51030"/>
    </source>
</evidence>
<dbReference type="PROSITE" id="PS51030">
    <property type="entry name" value="NUCLEAR_REC_DBD_2"/>
    <property type="match status" value="1"/>
</dbReference>
<feature type="non-terminal residue" evidence="10">
    <location>
        <position position="1"/>
    </location>
</feature>
<keyword evidence="5" id="KW-0238">DNA-binding</keyword>